<keyword evidence="2 9" id="KW-0808">Transferase</keyword>
<keyword evidence="6" id="KW-0342">GTP-binding</keyword>
<accession>A0ABX1ZHP6</accession>
<name>A0ABX1ZHP6_9BACL</name>
<keyword evidence="1" id="KW-0963">Cytoplasm</keyword>
<dbReference type="Gene3D" id="3.90.550.10">
    <property type="entry name" value="Spore Coat Polysaccharide Biosynthesis Protein SpsA, Chain A"/>
    <property type="match status" value="1"/>
</dbReference>
<evidence type="ECO:0000259" key="8">
    <source>
        <dbReference type="Pfam" id="PF12804"/>
    </source>
</evidence>
<evidence type="ECO:0000313" key="9">
    <source>
        <dbReference type="EMBL" id="NOU99596.1"/>
    </source>
</evidence>
<keyword evidence="7" id="KW-0501">Molybdenum cofactor biosynthesis</keyword>
<organism evidence="9 10">
    <name type="scientific">Paenibacillus planticolens</name>
    <dbReference type="NCBI Taxonomy" id="2654976"/>
    <lineage>
        <taxon>Bacteria</taxon>
        <taxon>Bacillati</taxon>
        <taxon>Bacillota</taxon>
        <taxon>Bacilli</taxon>
        <taxon>Bacillales</taxon>
        <taxon>Paenibacillaceae</taxon>
        <taxon>Paenibacillus</taxon>
    </lineage>
</organism>
<dbReference type="GO" id="GO:0016740">
    <property type="term" value="F:transferase activity"/>
    <property type="evidence" value="ECO:0007669"/>
    <property type="project" value="UniProtKB-KW"/>
</dbReference>
<evidence type="ECO:0000313" key="10">
    <source>
        <dbReference type="Proteomes" id="UP000618579"/>
    </source>
</evidence>
<keyword evidence="5" id="KW-0460">Magnesium</keyword>
<evidence type="ECO:0000256" key="1">
    <source>
        <dbReference type="ARBA" id="ARBA00022490"/>
    </source>
</evidence>
<dbReference type="InterPro" id="IPR025877">
    <property type="entry name" value="MobA-like_NTP_Trfase"/>
</dbReference>
<dbReference type="InterPro" id="IPR013482">
    <property type="entry name" value="Molybde_CF_guanTrfase"/>
</dbReference>
<evidence type="ECO:0000256" key="6">
    <source>
        <dbReference type="ARBA" id="ARBA00023134"/>
    </source>
</evidence>
<evidence type="ECO:0000256" key="2">
    <source>
        <dbReference type="ARBA" id="ARBA00022679"/>
    </source>
</evidence>
<keyword evidence="10" id="KW-1185">Reference proteome</keyword>
<dbReference type="Proteomes" id="UP000618579">
    <property type="component" value="Unassembled WGS sequence"/>
</dbReference>
<proteinExistence type="predicted"/>
<dbReference type="InterPro" id="IPR029044">
    <property type="entry name" value="Nucleotide-diphossugar_trans"/>
</dbReference>
<dbReference type="RefSeq" id="WP_171682482.1">
    <property type="nucleotide sequence ID" value="NZ_WHNZ01000015.1"/>
</dbReference>
<comment type="caution">
    <text evidence="9">The sequence shown here is derived from an EMBL/GenBank/DDBJ whole genome shotgun (WGS) entry which is preliminary data.</text>
</comment>
<dbReference type="CDD" id="cd02503">
    <property type="entry name" value="MobA"/>
    <property type="match status" value="1"/>
</dbReference>
<sequence>MLTGVILAGGLNRRMGGRPKALLPVQDQPLLCRQLAEMSLVCKQMIVVTNEREPFKPLIESIPSTMNVQWVSDYYVQKGPLSGIHAAAQAATQKFLWIVGCDMPFLSSEAAVAMGQQCQAANVDAVIPVLDGKVQPLHGVYSRLVGSEAEVLLKQEKYQLMGLLDHIDWLPANNDFFEKLHLPTVFATNVNTPEEYMIMLDNLP</sequence>
<evidence type="ECO:0000256" key="4">
    <source>
        <dbReference type="ARBA" id="ARBA00022741"/>
    </source>
</evidence>
<evidence type="ECO:0000256" key="3">
    <source>
        <dbReference type="ARBA" id="ARBA00022723"/>
    </source>
</evidence>
<keyword evidence="4" id="KW-0547">Nucleotide-binding</keyword>
<dbReference type="PANTHER" id="PTHR19136">
    <property type="entry name" value="MOLYBDENUM COFACTOR GUANYLYLTRANSFERASE"/>
    <property type="match status" value="1"/>
</dbReference>
<evidence type="ECO:0000256" key="5">
    <source>
        <dbReference type="ARBA" id="ARBA00022842"/>
    </source>
</evidence>
<dbReference type="PANTHER" id="PTHR19136:SF81">
    <property type="entry name" value="MOLYBDENUM COFACTOR GUANYLYLTRANSFERASE"/>
    <property type="match status" value="1"/>
</dbReference>
<dbReference type="EMBL" id="WHNZ01000015">
    <property type="protein sequence ID" value="NOU99596.1"/>
    <property type="molecule type" value="Genomic_DNA"/>
</dbReference>
<evidence type="ECO:0000256" key="7">
    <source>
        <dbReference type="ARBA" id="ARBA00023150"/>
    </source>
</evidence>
<feature type="domain" description="MobA-like NTP transferase" evidence="8">
    <location>
        <begin position="4"/>
        <end position="156"/>
    </location>
</feature>
<dbReference type="SUPFAM" id="SSF53448">
    <property type="entry name" value="Nucleotide-diphospho-sugar transferases"/>
    <property type="match status" value="1"/>
</dbReference>
<keyword evidence="3" id="KW-0479">Metal-binding</keyword>
<protein>
    <submittedName>
        <fullName evidence="9">NTP transferase domain-containing protein</fullName>
    </submittedName>
</protein>
<gene>
    <name evidence="9" type="ORF">GC097_06180</name>
</gene>
<dbReference type="Pfam" id="PF12804">
    <property type="entry name" value="NTP_transf_3"/>
    <property type="match status" value="1"/>
</dbReference>
<reference evidence="9 10" key="1">
    <citation type="submission" date="2019-10" db="EMBL/GenBank/DDBJ databases">
        <title>Description of Paenibacillus pedi sp. nov.</title>
        <authorList>
            <person name="Carlier A."/>
            <person name="Qi S."/>
        </authorList>
    </citation>
    <scope>NUCLEOTIDE SEQUENCE [LARGE SCALE GENOMIC DNA]</scope>
    <source>
        <strain evidence="9 10">LMG 31457</strain>
    </source>
</reference>